<keyword evidence="3" id="KW-1185">Reference proteome</keyword>
<gene>
    <name evidence="2" type="ORF">EPI10_024349</name>
</gene>
<evidence type="ECO:0000313" key="3">
    <source>
        <dbReference type="Proteomes" id="UP000325315"/>
    </source>
</evidence>
<evidence type="ECO:0000313" key="2">
    <source>
        <dbReference type="EMBL" id="KAA3474016.1"/>
    </source>
</evidence>
<evidence type="ECO:0000259" key="1">
    <source>
        <dbReference type="Pfam" id="PF07727"/>
    </source>
</evidence>
<dbReference type="InterPro" id="IPR043502">
    <property type="entry name" value="DNA/RNA_pol_sf"/>
</dbReference>
<name>A0A5B6VYH6_9ROSI</name>
<dbReference type="InterPro" id="IPR013103">
    <property type="entry name" value="RVT_2"/>
</dbReference>
<reference evidence="3" key="1">
    <citation type="journal article" date="2019" name="Plant Biotechnol. J.">
        <title>Genome sequencing of the Australian wild diploid species Gossypium australe highlights disease resistance and delayed gland morphogenesis.</title>
        <authorList>
            <person name="Cai Y."/>
            <person name="Cai X."/>
            <person name="Wang Q."/>
            <person name="Wang P."/>
            <person name="Zhang Y."/>
            <person name="Cai C."/>
            <person name="Xu Y."/>
            <person name="Wang K."/>
            <person name="Zhou Z."/>
            <person name="Wang C."/>
            <person name="Geng S."/>
            <person name="Li B."/>
            <person name="Dong Q."/>
            <person name="Hou Y."/>
            <person name="Wang H."/>
            <person name="Ai P."/>
            <person name="Liu Z."/>
            <person name="Yi F."/>
            <person name="Sun M."/>
            <person name="An G."/>
            <person name="Cheng J."/>
            <person name="Zhang Y."/>
            <person name="Shi Q."/>
            <person name="Xie Y."/>
            <person name="Shi X."/>
            <person name="Chang Y."/>
            <person name="Huang F."/>
            <person name="Chen Y."/>
            <person name="Hong S."/>
            <person name="Mi L."/>
            <person name="Sun Q."/>
            <person name="Zhang L."/>
            <person name="Zhou B."/>
            <person name="Peng R."/>
            <person name="Zhang X."/>
            <person name="Liu F."/>
        </authorList>
    </citation>
    <scope>NUCLEOTIDE SEQUENCE [LARGE SCALE GENOMIC DNA]</scope>
    <source>
        <strain evidence="3">cv. PA1801</strain>
    </source>
</reference>
<accession>A0A5B6VYH6</accession>
<organism evidence="2 3">
    <name type="scientific">Gossypium australe</name>
    <dbReference type="NCBI Taxonomy" id="47621"/>
    <lineage>
        <taxon>Eukaryota</taxon>
        <taxon>Viridiplantae</taxon>
        <taxon>Streptophyta</taxon>
        <taxon>Embryophyta</taxon>
        <taxon>Tracheophyta</taxon>
        <taxon>Spermatophyta</taxon>
        <taxon>Magnoliopsida</taxon>
        <taxon>eudicotyledons</taxon>
        <taxon>Gunneridae</taxon>
        <taxon>Pentapetalae</taxon>
        <taxon>rosids</taxon>
        <taxon>malvids</taxon>
        <taxon>Malvales</taxon>
        <taxon>Malvaceae</taxon>
        <taxon>Malvoideae</taxon>
        <taxon>Gossypium</taxon>
    </lineage>
</organism>
<dbReference type="Pfam" id="PF07727">
    <property type="entry name" value="RVT_2"/>
    <property type="match status" value="1"/>
</dbReference>
<dbReference type="AlphaFoldDB" id="A0A5B6VYH6"/>
<proteinExistence type="predicted"/>
<protein>
    <submittedName>
        <fullName evidence="2">Retrovirus-related Pol polyprotein from transposon TNT 1-94</fullName>
    </submittedName>
</protein>
<feature type="domain" description="Reverse transcriptase Ty1/copia-type" evidence="1">
    <location>
        <begin position="87"/>
        <end position="213"/>
    </location>
</feature>
<dbReference type="Proteomes" id="UP000325315">
    <property type="component" value="Unassembled WGS sequence"/>
</dbReference>
<sequence>MGSVYENIVPKLPFLTPLEIETLQYLSIAQRICILSCTQHPPRNYIFYTKLSLNYHAFMTSLDKIMAPKSPKWCRTTLEEYIPLEKNDTWVLTKLPIRKKTMVCKWIFSIKQKTNKCIDRYKAQLVAKWFTQSYRIDYQETFSPIAKLNMIRSLLSITVNQDWPLFQLDVKNAFLNQDLIEEVYINIPFGFKTKDTQENVCKLRRALYGLKQSLRA</sequence>
<comment type="caution">
    <text evidence="2">The sequence shown here is derived from an EMBL/GenBank/DDBJ whole genome shotgun (WGS) entry which is preliminary data.</text>
</comment>
<dbReference type="SUPFAM" id="SSF56672">
    <property type="entry name" value="DNA/RNA polymerases"/>
    <property type="match status" value="1"/>
</dbReference>
<dbReference type="EMBL" id="SMMG02000005">
    <property type="protein sequence ID" value="KAA3474016.1"/>
    <property type="molecule type" value="Genomic_DNA"/>
</dbReference>
<dbReference type="OrthoDB" id="984330at2759"/>